<evidence type="ECO:0000313" key="1">
    <source>
        <dbReference type="EMBL" id="SEH67303.1"/>
    </source>
</evidence>
<dbReference type="Proteomes" id="UP000182983">
    <property type="component" value="Unassembled WGS sequence"/>
</dbReference>
<keyword evidence="2" id="KW-1185">Reference proteome</keyword>
<dbReference type="RefSeq" id="WP_074770721.1">
    <property type="nucleotide sequence ID" value="NZ_FNWO01000025.1"/>
</dbReference>
<protein>
    <submittedName>
        <fullName evidence="1">Uncharacterized protein</fullName>
    </submittedName>
</protein>
<name>A0A1H6K673_MAGFU</name>
<gene>
    <name evidence="1" type="ORF">SAMN04244559_03384</name>
</gene>
<dbReference type="OrthoDB" id="8561916at2"/>
<proteinExistence type="predicted"/>
<dbReference type="EMBL" id="FNWO01000025">
    <property type="protein sequence ID" value="SEH67303.1"/>
    <property type="molecule type" value="Genomic_DNA"/>
</dbReference>
<accession>A0A1H6K673</accession>
<evidence type="ECO:0000313" key="2">
    <source>
        <dbReference type="Proteomes" id="UP000182983"/>
    </source>
</evidence>
<dbReference type="AlphaFoldDB" id="A0A1H6K673"/>
<reference evidence="2" key="1">
    <citation type="submission" date="2016-10" db="EMBL/GenBank/DDBJ databases">
        <authorList>
            <person name="Varghese N."/>
            <person name="Submissions S."/>
        </authorList>
    </citation>
    <scope>NUCLEOTIDE SEQUENCE [LARGE SCALE GENOMIC DNA]</scope>
    <source>
        <strain evidence="2">DSM 13234</strain>
    </source>
</reference>
<organism evidence="1 2">
    <name type="scientific">Magnetospirillum fulvum</name>
    <name type="common">Rhodospirillum fulvum</name>
    <dbReference type="NCBI Taxonomy" id="1082"/>
    <lineage>
        <taxon>Bacteria</taxon>
        <taxon>Pseudomonadati</taxon>
        <taxon>Pseudomonadota</taxon>
        <taxon>Alphaproteobacteria</taxon>
        <taxon>Rhodospirillales</taxon>
        <taxon>Rhodospirillaceae</taxon>
        <taxon>Magnetospirillum</taxon>
    </lineage>
</organism>
<sequence>MDLKTINALIEQLRRETIGAPEWVPAKQAFEYRGHSPIVVAVLKLVRAAHGVSAVEKLCASGLFVDAGAIMRCILDCCDEIHFLLEEHPAASGHAQKFVKAFFEATIDSDMDEPTPAVQVKKVRAAVVRVLKGHHDDATQKVMEGIHKTFSGYIHANYAHVMEVYNGGKDDFNLAGVPSPSLRAERMQYVDVALTSVVLTAAFIAKTLARHELQGEFAKFLD</sequence>